<evidence type="ECO:0008006" key="3">
    <source>
        <dbReference type="Google" id="ProtNLM"/>
    </source>
</evidence>
<accession>A0A6M3J4M5</accession>
<gene>
    <name evidence="2" type="ORF">MM415A00233_0040</name>
    <name evidence="1" type="ORF">MM415B00478_0031</name>
</gene>
<dbReference type="EMBL" id="MT142522">
    <property type="protein sequence ID" value="QJA84038.1"/>
    <property type="molecule type" value="Genomic_DNA"/>
</dbReference>
<evidence type="ECO:0000313" key="1">
    <source>
        <dbReference type="EMBL" id="QJA64634.1"/>
    </source>
</evidence>
<evidence type="ECO:0000313" key="2">
    <source>
        <dbReference type="EMBL" id="QJA84038.1"/>
    </source>
</evidence>
<proteinExistence type="predicted"/>
<dbReference type="EMBL" id="MT141523">
    <property type="protein sequence ID" value="QJA64634.1"/>
    <property type="molecule type" value="Genomic_DNA"/>
</dbReference>
<dbReference type="AlphaFoldDB" id="A0A6M3J4M5"/>
<reference evidence="1" key="1">
    <citation type="submission" date="2020-03" db="EMBL/GenBank/DDBJ databases">
        <title>The deep terrestrial virosphere.</title>
        <authorList>
            <person name="Holmfeldt K."/>
            <person name="Nilsson E."/>
            <person name="Simone D."/>
            <person name="Lopez-Fernandez M."/>
            <person name="Wu X."/>
            <person name="de Brujin I."/>
            <person name="Lundin D."/>
            <person name="Andersson A."/>
            <person name="Bertilsson S."/>
            <person name="Dopson M."/>
        </authorList>
    </citation>
    <scope>NUCLEOTIDE SEQUENCE</scope>
    <source>
        <strain evidence="2">MM415A00233</strain>
        <strain evidence="1">MM415B00478</strain>
    </source>
</reference>
<organism evidence="1">
    <name type="scientific">viral metagenome</name>
    <dbReference type="NCBI Taxonomy" id="1070528"/>
    <lineage>
        <taxon>unclassified sequences</taxon>
        <taxon>metagenomes</taxon>
        <taxon>organismal metagenomes</taxon>
    </lineage>
</organism>
<name>A0A6M3J4M5_9ZZZZ</name>
<sequence>MRVGLGGDFQRLKRALDVRMSPVLSGITMAVIAEIENKLTPYPPSSEANRPGGPGSRWYERGYGSRWLTMRGQMRGRKTSQMLGRKWQKQRRGRIGAVLGSPVTYAPYVHHDERQARFHGQRGWVTDKKAVEYVVRSGKVDRIVRQAMTRSFGR</sequence>
<protein>
    <recommendedName>
        <fullName evidence="3">Tail protein</fullName>
    </recommendedName>
</protein>